<feature type="region of interest" description="Disordered" evidence="1">
    <location>
        <begin position="71"/>
        <end position="90"/>
    </location>
</feature>
<keyword evidence="2" id="KW-0732">Signal</keyword>
<feature type="compositionally biased region" description="Low complexity" evidence="1">
    <location>
        <begin position="71"/>
        <end position="86"/>
    </location>
</feature>
<proteinExistence type="predicted"/>
<name>A0AAD4H6K2_9FUNG</name>
<gene>
    <name evidence="3" type="ORF">BGZ95_009519</name>
</gene>
<feature type="region of interest" description="Disordered" evidence="1">
    <location>
        <begin position="704"/>
        <end position="732"/>
    </location>
</feature>
<feature type="region of interest" description="Disordered" evidence="1">
    <location>
        <begin position="140"/>
        <end position="171"/>
    </location>
</feature>
<feature type="region of interest" description="Disordered" evidence="1">
    <location>
        <begin position="476"/>
        <end position="546"/>
    </location>
</feature>
<dbReference type="Proteomes" id="UP001194580">
    <property type="component" value="Unassembled WGS sequence"/>
</dbReference>
<dbReference type="PANTHER" id="PTHR36234">
    <property type="entry name" value="LYSYL ENDOPEPTIDASE"/>
    <property type="match status" value="1"/>
</dbReference>
<keyword evidence="4" id="KW-1185">Reference proteome</keyword>
<evidence type="ECO:0000256" key="2">
    <source>
        <dbReference type="SAM" id="SignalP"/>
    </source>
</evidence>
<feature type="compositionally biased region" description="Pro residues" evidence="1">
    <location>
        <begin position="528"/>
        <end position="539"/>
    </location>
</feature>
<feature type="compositionally biased region" description="Polar residues" evidence="1">
    <location>
        <begin position="142"/>
        <end position="152"/>
    </location>
</feature>
<protein>
    <recommendedName>
        <fullName evidence="5">Serine protease</fullName>
    </recommendedName>
</protein>
<evidence type="ECO:0000313" key="3">
    <source>
        <dbReference type="EMBL" id="KAG0274716.1"/>
    </source>
</evidence>
<dbReference type="InterPro" id="IPR009003">
    <property type="entry name" value="Peptidase_S1_PA"/>
</dbReference>
<dbReference type="Gene3D" id="2.40.10.10">
    <property type="entry name" value="Trypsin-like serine proteases"/>
    <property type="match status" value="2"/>
</dbReference>
<comment type="caution">
    <text evidence="3">The sequence shown here is derived from an EMBL/GenBank/DDBJ whole genome shotgun (WGS) entry which is preliminary data.</text>
</comment>
<feature type="compositionally biased region" description="Basic residues" evidence="1">
    <location>
        <begin position="718"/>
        <end position="731"/>
    </location>
</feature>
<sequence>MRFSTVILLSTAILLLSGSNTNSNNLASAQVSVPGRFRPHHSFSRYVVADTEEQQEEPMIPLYKPYLRSSSASQEQVQAQAQGRAQGPPTMSSMPVMQMPHMDNAQLLNDENNARAQLLATGGVDDGAYRFGKAVAMDSLQDGGSSTLSSGRWTHLKKQRSQYNNHDDDDNEEEDVMVWQLEIYSKSALSLNLIFSNFHLPPNSEFYIVSNGNGGTHLLGAFTAAVNNKPDRVFATAPVAGDRLLLEFYIPRSDFLQGTRPSLELSHVIHGYKPTLLAASSNLMSKGVRMADGSVVPRERRRPRQRQGGLREQQSFANPLSDWDQHSVSVTTNEDGDDNGPVRAMSGKCNIDVACHQNDYQDQSRSVGAILSEYNQKYCSGALINNARQDGRQLFLTANHCTGFADTSAHLIMFNHEKIQCGSSPEEVNEHDTAMGLIKLGSYADSDYTLYEIVENIPDAYNLYLSGWSALATPPASRLRNPGPEQPDEPEVLEPNEPEKPEDEDDGGSRSPWRTVRHKRPYKKDPKPTPTPTPTPPEDPSLTKLPVFGIHHPSGDSKKISFFYNGSLPRACWSECQAGEMLHWQIPRWDRGTTEPGSSGSPLFDADKRIVGQLHGGSASCWNRNGYDVYGAVHASFLTPPKIKDRLATYLDPEGTGVKVLDGYTLEQARRESRQRHQSHRVEGEEIVEFEPLGRPGLEKPLNMNDEDESHLDNPSHGRYRHRHPHHRHRPNNVARLSRAMNKLWQELVQSYSGNNNNDDIDNMAASPVIFEEDQLPCDQFRK</sequence>
<accession>A0AAD4H6K2</accession>
<feature type="region of interest" description="Disordered" evidence="1">
    <location>
        <begin position="290"/>
        <end position="341"/>
    </location>
</feature>
<dbReference type="AlphaFoldDB" id="A0AAD4H6K2"/>
<dbReference type="EMBL" id="JAAAIL010000568">
    <property type="protein sequence ID" value="KAG0274716.1"/>
    <property type="molecule type" value="Genomic_DNA"/>
</dbReference>
<feature type="chain" id="PRO_5042223714" description="Serine protease" evidence="2">
    <location>
        <begin position="19"/>
        <end position="783"/>
    </location>
</feature>
<evidence type="ECO:0000313" key="4">
    <source>
        <dbReference type="Proteomes" id="UP001194580"/>
    </source>
</evidence>
<dbReference type="SUPFAM" id="SSF50494">
    <property type="entry name" value="Trypsin-like serine proteases"/>
    <property type="match status" value="2"/>
</dbReference>
<organism evidence="3 4">
    <name type="scientific">Linnemannia exigua</name>
    <dbReference type="NCBI Taxonomy" id="604196"/>
    <lineage>
        <taxon>Eukaryota</taxon>
        <taxon>Fungi</taxon>
        <taxon>Fungi incertae sedis</taxon>
        <taxon>Mucoromycota</taxon>
        <taxon>Mortierellomycotina</taxon>
        <taxon>Mortierellomycetes</taxon>
        <taxon>Mortierellales</taxon>
        <taxon>Mortierellaceae</taxon>
        <taxon>Linnemannia</taxon>
    </lineage>
</organism>
<dbReference type="PANTHER" id="PTHR36234:SF5">
    <property type="entry name" value="LYSYL ENDOPEPTIDASE"/>
    <property type="match status" value="1"/>
</dbReference>
<evidence type="ECO:0008006" key="5">
    <source>
        <dbReference type="Google" id="ProtNLM"/>
    </source>
</evidence>
<feature type="signal peptide" evidence="2">
    <location>
        <begin position="1"/>
        <end position="18"/>
    </location>
</feature>
<evidence type="ECO:0000256" key="1">
    <source>
        <dbReference type="SAM" id="MobiDB-lite"/>
    </source>
</evidence>
<feature type="compositionally biased region" description="Acidic residues" evidence="1">
    <location>
        <begin position="486"/>
        <end position="506"/>
    </location>
</feature>
<reference evidence="3" key="1">
    <citation type="journal article" date="2020" name="Fungal Divers.">
        <title>Resolving the Mortierellaceae phylogeny through synthesis of multi-gene phylogenetics and phylogenomics.</title>
        <authorList>
            <person name="Vandepol N."/>
            <person name="Liber J."/>
            <person name="Desiro A."/>
            <person name="Na H."/>
            <person name="Kennedy M."/>
            <person name="Barry K."/>
            <person name="Grigoriev I.V."/>
            <person name="Miller A.N."/>
            <person name="O'Donnell K."/>
            <person name="Stajich J.E."/>
            <person name="Bonito G."/>
        </authorList>
    </citation>
    <scope>NUCLEOTIDE SEQUENCE</scope>
    <source>
        <strain evidence="3">NRRL 28262</strain>
    </source>
</reference>
<dbReference type="InterPro" id="IPR043504">
    <property type="entry name" value="Peptidase_S1_PA_chymotrypsin"/>
</dbReference>